<gene>
    <name evidence="2" type="ORF">ACEZDB_25215</name>
</gene>
<protein>
    <submittedName>
        <fullName evidence="2">L-rhamnose mutarotase</fullName>
        <ecNumber evidence="2">5.1.3.32</ecNumber>
    </submittedName>
</protein>
<organism evidence="2 3">
    <name type="scientific">Streptacidiphilus alkalitolerans</name>
    <dbReference type="NCBI Taxonomy" id="3342712"/>
    <lineage>
        <taxon>Bacteria</taxon>
        <taxon>Bacillati</taxon>
        <taxon>Actinomycetota</taxon>
        <taxon>Actinomycetes</taxon>
        <taxon>Kitasatosporales</taxon>
        <taxon>Streptomycetaceae</taxon>
        <taxon>Streptacidiphilus</taxon>
    </lineage>
</organism>
<dbReference type="InterPro" id="IPR008000">
    <property type="entry name" value="Rham/fucose_mutarotase"/>
</dbReference>
<dbReference type="GO" id="GO:0062192">
    <property type="term" value="F:L-rhamnose mutarotase activity"/>
    <property type="evidence" value="ECO:0007669"/>
    <property type="project" value="UniProtKB-EC"/>
</dbReference>
<feature type="compositionally biased region" description="Basic and acidic residues" evidence="1">
    <location>
        <begin position="46"/>
        <end position="55"/>
    </location>
</feature>
<comment type="caution">
    <text evidence="2">The sequence shown here is derived from an EMBL/GenBank/DDBJ whole genome shotgun (WGS) entry which is preliminary data.</text>
</comment>
<sequence length="142" mass="15809">MDQSTTPSEPQPVPLPLPLPLPLPVPAPAPLPVPHETVGRRTRLRPGTEEEYSHVHRRIPDPVAAALRSAGVVQWRIWRDGLSLFHLIETTHGIAEMGRRMSLLGAVDPDWDELIATLVDPAEETQADLPLVWGMDQQRQFS</sequence>
<proteinExistence type="predicted"/>
<dbReference type="Proteomes" id="UP001592530">
    <property type="component" value="Unassembled WGS sequence"/>
</dbReference>
<dbReference type="EC" id="5.1.3.32" evidence="2"/>
<dbReference type="Pfam" id="PF05336">
    <property type="entry name" value="rhaM"/>
    <property type="match status" value="1"/>
</dbReference>
<name>A0ABV6X6N7_9ACTN</name>
<accession>A0ABV6X6N7</accession>
<dbReference type="Gene3D" id="3.30.70.100">
    <property type="match status" value="1"/>
</dbReference>
<feature type="compositionally biased region" description="Pro residues" evidence="1">
    <location>
        <begin position="9"/>
        <end position="33"/>
    </location>
</feature>
<dbReference type="InterPro" id="IPR011008">
    <property type="entry name" value="Dimeric_a/b-barrel"/>
</dbReference>
<reference evidence="2 3" key="1">
    <citation type="submission" date="2024-09" db="EMBL/GenBank/DDBJ databases">
        <authorList>
            <person name="Lee S.D."/>
        </authorList>
    </citation>
    <scope>NUCLEOTIDE SEQUENCE [LARGE SCALE GENOMIC DNA]</scope>
    <source>
        <strain evidence="2 3">N1-3</strain>
    </source>
</reference>
<keyword evidence="2" id="KW-0413">Isomerase</keyword>
<evidence type="ECO:0000256" key="1">
    <source>
        <dbReference type="SAM" id="MobiDB-lite"/>
    </source>
</evidence>
<dbReference type="RefSeq" id="WP_380556199.1">
    <property type="nucleotide sequence ID" value="NZ_JBHEZY010000011.1"/>
</dbReference>
<evidence type="ECO:0000313" key="3">
    <source>
        <dbReference type="Proteomes" id="UP001592530"/>
    </source>
</evidence>
<feature type="region of interest" description="Disordered" evidence="1">
    <location>
        <begin position="1"/>
        <end position="55"/>
    </location>
</feature>
<dbReference type="EMBL" id="JBHEZY010000011">
    <property type="protein sequence ID" value="MFC1433956.1"/>
    <property type="molecule type" value="Genomic_DNA"/>
</dbReference>
<evidence type="ECO:0000313" key="2">
    <source>
        <dbReference type="EMBL" id="MFC1433956.1"/>
    </source>
</evidence>
<dbReference type="SUPFAM" id="SSF54909">
    <property type="entry name" value="Dimeric alpha+beta barrel"/>
    <property type="match status" value="1"/>
</dbReference>